<evidence type="ECO:0000313" key="2">
    <source>
        <dbReference type="EMBL" id="EJK52954.1"/>
    </source>
</evidence>
<feature type="compositionally biased region" description="Basic and acidic residues" evidence="1">
    <location>
        <begin position="182"/>
        <end position="196"/>
    </location>
</feature>
<name>K0RKY4_THAOC</name>
<accession>K0RKY4</accession>
<sequence length="334" mass="34370">MFGVFTSHIFYAEVVNDKSERDRAPIMLPEACNELALTVAMLSESFFKEFIREEAALREAVHAAVDFCVDCTVDGNAEAEVLFAFQGSGQVEVGDVNGHELGPFCGLDTVEQDFDKEHLGVRRADFIRVVAFPTNLARDELDGVGRVLLDASAHTVCQSSELVCSRPGPGSFSSRVRMMEPGAHDGQCRGRGEHRSRQAALHETGGGAGALSAHGAHGRRGSQSGGAAARRTRILEVTGWSAVVGGAIVANMTSFGTLGTVLVNLGAAAVACGATSGTLGAVAVACGTGATPGTLEVGTGLTLAVVLEALDLDLVCGAAVAVTFPPLSAAATVA</sequence>
<dbReference type="Proteomes" id="UP000266841">
    <property type="component" value="Unassembled WGS sequence"/>
</dbReference>
<gene>
    <name evidence="2" type="ORF">THAOC_27700</name>
</gene>
<feature type="region of interest" description="Disordered" evidence="1">
    <location>
        <begin position="181"/>
        <end position="227"/>
    </location>
</feature>
<organism evidence="2 3">
    <name type="scientific">Thalassiosira oceanica</name>
    <name type="common">Marine diatom</name>
    <dbReference type="NCBI Taxonomy" id="159749"/>
    <lineage>
        <taxon>Eukaryota</taxon>
        <taxon>Sar</taxon>
        <taxon>Stramenopiles</taxon>
        <taxon>Ochrophyta</taxon>
        <taxon>Bacillariophyta</taxon>
        <taxon>Coscinodiscophyceae</taxon>
        <taxon>Thalassiosirophycidae</taxon>
        <taxon>Thalassiosirales</taxon>
        <taxon>Thalassiosiraceae</taxon>
        <taxon>Thalassiosira</taxon>
    </lineage>
</organism>
<feature type="compositionally biased region" description="Low complexity" evidence="1">
    <location>
        <begin position="210"/>
        <end position="227"/>
    </location>
</feature>
<dbReference type="EMBL" id="AGNL01038865">
    <property type="protein sequence ID" value="EJK52954.1"/>
    <property type="molecule type" value="Genomic_DNA"/>
</dbReference>
<reference evidence="2 3" key="1">
    <citation type="journal article" date="2012" name="Genome Biol.">
        <title>Genome and low-iron response of an oceanic diatom adapted to chronic iron limitation.</title>
        <authorList>
            <person name="Lommer M."/>
            <person name="Specht M."/>
            <person name="Roy A.S."/>
            <person name="Kraemer L."/>
            <person name="Andreson R."/>
            <person name="Gutowska M.A."/>
            <person name="Wolf J."/>
            <person name="Bergner S.V."/>
            <person name="Schilhabel M.B."/>
            <person name="Klostermeier U.C."/>
            <person name="Beiko R.G."/>
            <person name="Rosenstiel P."/>
            <person name="Hippler M."/>
            <person name="Laroche J."/>
        </authorList>
    </citation>
    <scope>NUCLEOTIDE SEQUENCE [LARGE SCALE GENOMIC DNA]</scope>
    <source>
        <strain evidence="2 3">CCMP1005</strain>
    </source>
</reference>
<dbReference type="AlphaFoldDB" id="K0RKY4"/>
<proteinExistence type="predicted"/>
<keyword evidence="3" id="KW-1185">Reference proteome</keyword>
<evidence type="ECO:0000256" key="1">
    <source>
        <dbReference type="SAM" id="MobiDB-lite"/>
    </source>
</evidence>
<evidence type="ECO:0000313" key="3">
    <source>
        <dbReference type="Proteomes" id="UP000266841"/>
    </source>
</evidence>
<protein>
    <submittedName>
        <fullName evidence="2">Uncharacterized protein</fullName>
    </submittedName>
</protein>
<comment type="caution">
    <text evidence="2">The sequence shown here is derived from an EMBL/GenBank/DDBJ whole genome shotgun (WGS) entry which is preliminary data.</text>
</comment>